<evidence type="ECO:0000256" key="1">
    <source>
        <dbReference type="ARBA" id="ARBA00023239"/>
    </source>
</evidence>
<protein>
    <recommendedName>
        <fullName evidence="3">Gamma-glutamylcyclotransferase AIG2-like domain-containing protein</fullName>
    </recommendedName>
</protein>
<dbReference type="SUPFAM" id="SSF110857">
    <property type="entry name" value="Gamma-glutamyl cyclotransferase-like"/>
    <property type="match status" value="1"/>
</dbReference>
<name>A0A3B0RS64_9ZZZZ</name>
<dbReference type="AlphaFoldDB" id="A0A3B0RS64"/>
<reference evidence="2" key="1">
    <citation type="submission" date="2018-06" db="EMBL/GenBank/DDBJ databases">
        <authorList>
            <person name="Zhirakovskaya E."/>
        </authorList>
    </citation>
    <scope>NUCLEOTIDE SEQUENCE</scope>
</reference>
<dbReference type="CDD" id="cd06661">
    <property type="entry name" value="GGCT_like"/>
    <property type="match status" value="1"/>
</dbReference>
<evidence type="ECO:0000313" key="2">
    <source>
        <dbReference type="EMBL" id="VAV94719.1"/>
    </source>
</evidence>
<keyword evidence="1" id="KW-0456">Lyase</keyword>
<dbReference type="PANTHER" id="PTHR12935:SF0">
    <property type="entry name" value="GAMMA-GLUTAMYLCYCLOTRANSFERASE"/>
    <property type="match status" value="1"/>
</dbReference>
<dbReference type="InterPro" id="IPR013024">
    <property type="entry name" value="GGCT-like"/>
</dbReference>
<dbReference type="InterPro" id="IPR017939">
    <property type="entry name" value="G-Glutamylcylcotransferase"/>
</dbReference>
<dbReference type="EMBL" id="UOEK01000067">
    <property type="protein sequence ID" value="VAV94719.1"/>
    <property type="molecule type" value="Genomic_DNA"/>
</dbReference>
<dbReference type="InterPro" id="IPR036568">
    <property type="entry name" value="GGCT-like_sf"/>
</dbReference>
<gene>
    <name evidence="2" type="ORF">MNBD_ACTINO02-2267</name>
</gene>
<dbReference type="Pfam" id="PF13772">
    <property type="entry name" value="AIG2_2"/>
    <property type="match status" value="1"/>
</dbReference>
<organism evidence="2">
    <name type="scientific">hydrothermal vent metagenome</name>
    <dbReference type="NCBI Taxonomy" id="652676"/>
    <lineage>
        <taxon>unclassified sequences</taxon>
        <taxon>metagenomes</taxon>
        <taxon>ecological metagenomes</taxon>
    </lineage>
</organism>
<proteinExistence type="predicted"/>
<sequence>MLYFTYTSRLAPALIADVAPNAEFRFIAHIPEHGVRFPINAEGWRGGLPTAVPDPSSTVWGVVYEVPTENVDAIEAVEAQEKRVRTEVETMDRMGQRHQVVTFVCPDGGDDAAPSAEYLKLMLAGSQHWDLPIGWIISLRQALASVT</sequence>
<evidence type="ECO:0008006" key="3">
    <source>
        <dbReference type="Google" id="ProtNLM"/>
    </source>
</evidence>
<dbReference type="GO" id="GO:0003839">
    <property type="term" value="F:gamma-glutamylcyclotransferase activity"/>
    <property type="evidence" value="ECO:0007669"/>
    <property type="project" value="InterPro"/>
</dbReference>
<dbReference type="Gene3D" id="3.10.490.10">
    <property type="entry name" value="Gamma-glutamyl cyclotransferase-like"/>
    <property type="match status" value="1"/>
</dbReference>
<dbReference type="PANTHER" id="PTHR12935">
    <property type="entry name" value="GAMMA-GLUTAMYLCYCLOTRANSFERASE"/>
    <property type="match status" value="1"/>
</dbReference>
<accession>A0A3B0RS64</accession>